<dbReference type="PANTHER" id="PTHR12526:SF510">
    <property type="entry name" value="D-INOSITOL 3-PHOSPHATE GLYCOSYLTRANSFERASE"/>
    <property type="match status" value="1"/>
</dbReference>
<evidence type="ECO:0000313" key="6">
    <source>
        <dbReference type="EMBL" id="SFJ61348.1"/>
    </source>
</evidence>
<protein>
    <submittedName>
        <fullName evidence="6">Glycosyltransferase involved in cell wall bisynthesis</fullName>
    </submittedName>
</protein>
<dbReference type="PANTHER" id="PTHR12526">
    <property type="entry name" value="GLYCOSYLTRANSFERASE"/>
    <property type="match status" value="1"/>
</dbReference>
<keyword evidence="1" id="KW-0328">Glycosyltransferase</keyword>
<dbReference type="InterPro" id="IPR028098">
    <property type="entry name" value="Glyco_trans_4-like_N"/>
</dbReference>
<dbReference type="Proteomes" id="UP000182829">
    <property type="component" value="Unassembled WGS sequence"/>
</dbReference>
<dbReference type="CDD" id="cd03801">
    <property type="entry name" value="GT4_PimA-like"/>
    <property type="match status" value="1"/>
</dbReference>
<dbReference type="GO" id="GO:0016757">
    <property type="term" value="F:glycosyltransferase activity"/>
    <property type="evidence" value="ECO:0007669"/>
    <property type="project" value="UniProtKB-KW"/>
</dbReference>
<dbReference type="OrthoDB" id="132546at2157"/>
<dbReference type="EMBL" id="FORO01000046">
    <property type="protein sequence ID" value="SFJ61348.1"/>
    <property type="molecule type" value="Genomic_DNA"/>
</dbReference>
<dbReference type="RefSeq" id="WP_005575595.1">
    <property type="nucleotide sequence ID" value="NZ_FORO01000046.1"/>
</dbReference>
<sequence length="404" mass="44384">MRFGLYHAHAGTKSAGGKAVFVRQLARELASGHEVVLYTEFDRRADVADSLLESDASLYRIPPVESDRVRRFVHQRTPLGTADLLPLVSGLRSGLRSHVNESVDVLLTHRFLEDTVLSNVVDVPTVYQYHNVASVGLGARTREHCSATDYHLANSTQIAHEVREKLDRDVDGIVSPGLDLERFTPEATPGLHPDAPSILFVGRVRAGKGVSELLESVARLSLDAQLYVVGDGDLASVQRQATDLGVDEAVTLVGEVPHEELPGYYTACDVFCNPTRYEGFGMVNLEAMACGLPVVTTDIPGVREYADHGENALLVSPRHVDDLAAALESILASPSRRDELAETGRETARQYSWASQADRLVAFCRRVLEDEGEDEDEHGAGSVDRSREENRHPRPDRRGRSFSE</sequence>
<evidence type="ECO:0000313" key="7">
    <source>
        <dbReference type="Proteomes" id="UP000182829"/>
    </source>
</evidence>
<feature type="domain" description="Glycosyl transferase family 1" evidence="4">
    <location>
        <begin position="193"/>
        <end position="346"/>
    </location>
</feature>
<dbReference type="GeneID" id="14210273"/>
<dbReference type="OMA" id="SAIWERF"/>
<dbReference type="Gene3D" id="3.40.50.2000">
    <property type="entry name" value="Glycogen Phosphorylase B"/>
    <property type="match status" value="2"/>
</dbReference>
<evidence type="ECO:0000256" key="2">
    <source>
        <dbReference type="ARBA" id="ARBA00022679"/>
    </source>
</evidence>
<evidence type="ECO:0000256" key="3">
    <source>
        <dbReference type="SAM" id="MobiDB-lite"/>
    </source>
</evidence>
<gene>
    <name evidence="6" type="ORF">SAMN05443661_1468</name>
</gene>
<reference evidence="6 7" key="1">
    <citation type="submission" date="2016-10" db="EMBL/GenBank/DDBJ databases">
        <authorList>
            <person name="de Groot N.N."/>
        </authorList>
    </citation>
    <scope>NUCLEOTIDE SEQUENCE [LARGE SCALE GENOMIC DNA]</scope>
    <source>
        <strain evidence="6 7">SP2</strain>
    </source>
</reference>
<feature type="region of interest" description="Disordered" evidence="3">
    <location>
        <begin position="370"/>
        <end position="404"/>
    </location>
</feature>
<evidence type="ECO:0000256" key="1">
    <source>
        <dbReference type="ARBA" id="ARBA00022676"/>
    </source>
</evidence>
<proteinExistence type="predicted"/>
<dbReference type="AlphaFoldDB" id="A0A1I3SRD3"/>
<keyword evidence="2 6" id="KW-0808">Transferase</keyword>
<dbReference type="Pfam" id="PF00534">
    <property type="entry name" value="Glycos_transf_1"/>
    <property type="match status" value="1"/>
</dbReference>
<organism evidence="6 7">
    <name type="scientific">Natronobacterium gregoryi</name>
    <dbReference type="NCBI Taxonomy" id="44930"/>
    <lineage>
        <taxon>Archaea</taxon>
        <taxon>Methanobacteriati</taxon>
        <taxon>Methanobacteriota</taxon>
        <taxon>Stenosarchaea group</taxon>
        <taxon>Halobacteria</taxon>
        <taxon>Halobacteriales</taxon>
        <taxon>Natrialbaceae</taxon>
        <taxon>Natronobacterium</taxon>
    </lineage>
</organism>
<dbReference type="SUPFAM" id="SSF53756">
    <property type="entry name" value="UDP-Glycosyltransferase/glycogen phosphorylase"/>
    <property type="match status" value="1"/>
</dbReference>
<dbReference type="Pfam" id="PF13439">
    <property type="entry name" value="Glyco_transf_4"/>
    <property type="match status" value="1"/>
</dbReference>
<evidence type="ECO:0000259" key="5">
    <source>
        <dbReference type="Pfam" id="PF13439"/>
    </source>
</evidence>
<feature type="compositionally biased region" description="Basic and acidic residues" evidence="3">
    <location>
        <begin position="384"/>
        <end position="404"/>
    </location>
</feature>
<feature type="domain" description="Glycosyltransferase subfamily 4-like N-terminal" evidence="5">
    <location>
        <begin position="16"/>
        <end position="182"/>
    </location>
</feature>
<accession>A0A1I3SRD3</accession>
<evidence type="ECO:0000259" key="4">
    <source>
        <dbReference type="Pfam" id="PF00534"/>
    </source>
</evidence>
<name>A0A1I3SRD3_9EURY</name>
<dbReference type="InterPro" id="IPR001296">
    <property type="entry name" value="Glyco_trans_1"/>
</dbReference>